<protein>
    <recommendedName>
        <fullName evidence="3">DUF4806 domain-containing protein</fullName>
    </recommendedName>
</protein>
<feature type="coiled-coil region" evidence="1">
    <location>
        <begin position="119"/>
        <end position="146"/>
    </location>
</feature>
<dbReference type="EMBL" id="OU896717">
    <property type="protein sequence ID" value="CAG9814655.1"/>
    <property type="molecule type" value="Genomic_DNA"/>
</dbReference>
<organism evidence="4 5">
    <name type="scientific">Phaedon cochleariae</name>
    <name type="common">Mustard beetle</name>
    <dbReference type="NCBI Taxonomy" id="80249"/>
    <lineage>
        <taxon>Eukaryota</taxon>
        <taxon>Metazoa</taxon>
        <taxon>Ecdysozoa</taxon>
        <taxon>Arthropoda</taxon>
        <taxon>Hexapoda</taxon>
        <taxon>Insecta</taxon>
        <taxon>Pterygota</taxon>
        <taxon>Neoptera</taxon>
        <taxon>Endopterygota</taxon>
        <taxon>Coleoptera</taxon>
        <taxon>Polyphaga</taxon>
        <taxon>Cucujiformia</taxon>
        <taxon>Chrysomeloidea</taxon>
        <taxon>Chrysomelidae</taxon>
        <taxon>Chrysomelinae</taxon>
        <taxon>Chrysomelini</taxon>
        <taxon>Phaedon</taxon>
    </lineage>
</organism>
<evidence type="ECO:0000259" key="3">
    <source>
        <dbReference type="Pfam" id="PF16064"/>
    </source>
</evidence>
<keyword evidence="1" id="KW-0175">Coiled coil</keyword>
<sequence>MEAENANMLVRQTKYVHLKTVHLTTAPQLDDEKGKIDPSKSLSTSNKRKSVLKKNISGLPAYDFNFNKQKTVEKPIEHQCVTQDSETLTSTTISVSSDVGISESDENTFVNDSDVLEKLSILESKVDKLTKDLKECKEKIVEKIVEKCADISVRLDNLDTILKKTESTLIITENELQIFPIDRVPALEKLEKDLEDKAYKKNVFAHLTRCIGSALPSKTACYKLAGIMFTKQLLTEYSWTGMSRSLEKKAFNRLTGILDIFYNVVFKSDNSFTYPGRDSFFRDCILKHSNTRLKLNKKVKAPAETQETKENEENQNPVTETQEEPQANEETINSVDSDKEELYEYFVVEEDGELTKTHQ</sequence>
<feature type="region of interest" description="Disordered" evidence="2">
    <location>
        <begin position="298"/>
        <end position="340"/>
    </location>
</feature>
<keyword evidence="5" id="KW-1185">Reference proteome</keyword>
<dbReference type="OrthoDB" id="7334331at2759"/>
<name>A0A9N9X0N3_PHACE</name>
<dbReference type="Proteomes" id="UP001153737">
    <property type="component" value="Chromosome 11"/>
</dbReference>
<proteinExistence type="predicted"/>
<dbReference type="AlphaFoldDB" id="A0A9N9X0N3"/>
<dbReference type="Pfam" id="PF16064">
    <property type="entry name" value="DUF4806"/>
    <property type="match status" value="1"/>
</dbReference>
<gene>
    <name evidence="4" type="ORF">PHAECO_LOCUS2510</name>
</gene>
<reference evidence="4" key="2">
    <citation type="submission" date="2022-10" db="EMBL/GenBank/DDBJ databases">
        <authorList>
            <consortium name="ENA_rothamsted_submissions"/>
            <consortium name="culmorum"/>
            <person name="King R."/>
        </authorList>
    </citation>
    <scope>NUCLEOTIDE SEQUENCE</scope>
</reference>
<evidence type="ECO:0000313" key="4">
    <source>
        <dbReference type="EMBL" id="CAG9814655.1"/>
    </source>
</evidence>
<reference evidence="4" key="1">
    <citation type="submission" date="2022-01" db="EMBL/GenBank/DDBJ databases">
        <authorList>
            <person name="King R."/>
        </authorList>
    </citation>
    <scope>NUCLEOTIDE SEQUENCE</scope>
</reference>
<accession>A0A9N9X0N3</accession>
<evidence type="ECO:0000256" key="1">
    <source>
        <dbReference type="SAM" id="Coils"/>
    </source>
</evidence>
<feature type="region of interest" description="Disordered" evidence="2">
    <location>
        <begin position="29"/>
        <end position="48"/>
    </location>
</feature>
<evidence type="ECO:0000256" key="2">
    <source>
        <dbReference type="SAM" id="MobiDB-lite"/>
    </source>
</evidence>
<dbReference type="InterPro" id="IPR032071">
    <property type="entry name" value="DUF4806"/>
</dbReference>
<evidence type="ECO:0000313" key="5">
    <source>
        <dbReference type="Proteomes" id="UP001153737"/>
    </source>
</evidence>
<feature type="domain" description="DUF4806" evidence="3">
    <location>
        <begin position="176"/>
        <end position="263"/>
    </location>
</feature>